<dbReference type="PANTHER" id="PTHR10127:SF780">
    <property type="entry name" value="METALLOENDOPEPTIDASE"/>
    <property type="match status" value="1"/>
</dbReference>
<evidence type="ECO:0000313" key="11">
    <source>
        <dbReference type="WBParaSite" id="ACRNAN_scaffold18460.g25046.t1"/>
    </source>
</evidence>
<organism evidence="10 11">
    <name type="scientific">Acrobeloides nanus</name>
    <dbReference type="NCBI Taxonomy" id="290746"/>
    <lineage>
        <taxon>Eukaryota</taxon>
        <taxon>Metazoa</taxon>
        <taxon>Ecdysozoa</taxon>
        <taxon>Nematoda</taxon>
        <taxon>Chromadorea</taxon>
        <taxon>Rhabditida</taxon>
        <taxon>Tylenchina</taxon>
        <taxon>Cephalobomorpha</taxon>
        <taxon>Cephaloboidea</taxon>
        <taxon>Cephalobidae</taxon>
        <taxon>Acrobeloides</taxon>
    </lineage>
</organism>
<dbReference type="Proteomes" id="UP000887540">
    <property type="component" value="Unplaced"/>
</dbReference>
<evidence type="ECO:0000256" key="4">
    <source>
        <dbReference type="ARBA" id="ARBA00022801"/>
    </source>
</evidence>
<dbReference type="PANTHER" id="PTHR10127">
    <property type="entry name" value="DISCOIDIN, CUB, EGF, LAMININ , AND ZINC METALLOPROTEASE DOMAIN CONTAINING"/>
    <property type="match status" value="1"/>
</dbReference>
<dbReference type="Gene3D" id="3.40.390.10">
    <property type="entry name" value="Collagenase (Catalytic Domain)"/>
    <property type="match status" value="1"/>
</dbReference>
<evidence type="ECO:0000256" key="6">
    <source>
        <dbReference type="ARBA" id="ARBA00023049"/>
    </source>
</evidence>
<feature type="binding site" evidence="7">
    <location>
        <position position="26"/>
    </location>
    <ligand>
        <name>Zn(2+)</name>
        <dbReference type="ChEBI" id="CHEBI:29105"/>
        <note>catalytic</note>
    </ligand>
</feature>
<evidence type="ECO:0000256" key="1">
    <source>
        <dbReference type="ARBA" id="ARBA00022536"/>
    </source>
</evidence>
<dbReference type="GO" id="GO:0004222">
    <property type="term" value="F:metalloendopeptidase activity"/>
    <property type="evidence" value="ECO:0007669"/>
    <property type="project" value="UniProtKB-UniRule"/>
</dbReference>
<feature type="domain" description="Peptidase M12A" evidence="9">
    <location>
        <begin position="1"/>
        <end position="127"/>
    </location>
</feature>
<evidence type="ECO:0000256" key="7">
    <source>
        <dbReference type="PROSITE-ProRule" id="PRU01211"/>
    </source>
</evidence>
<feature type="active site" evidence="7">
    <location>
        <position position="23"/>
    </location>
</feature>
<dbReference type="Pfam" id="PF01400">
    <property type="entry name" value="Astacin"/>
    <property type="match status" value="1"/>
</dbReference>
<keyword evidence="1" id="KW-0245">EGF-like domain</keyword>
<dbReference type="InterPro" id="IPR035914">
    <property type="entry name" value="Sperma_CUB_dom_sf"/>
</dbReference>
<accession>A0A914D682</accession>
<dbReference type="InterPro" id="IPR024079">
    <property type="entry name" value="MetalloPept_cat_dom_sf"/>
</dbReference>
<feature type="binding site" evidence="7">
    <location>
        <position position="32"/>
    </location>
    <ligand>
        <name>Zn(2+)</name>
        <dbReference type="ChEBI" id="CHEBI:29105"/>
        <note>catalytic</note>
    </ligand>
</feature>
<name>A0A914D682_9BILA</name>
<comment type="cofactor">
    <cofactor evidence="7 8">
        <name>Zn(2+)</name>
        <dbReference type="ChEBI" id="CHEBI:29105"/>
    </cofactor>
    <text evidence="7 8">Binds 1 zinc ion per subunit.</text>
</comment>
<evidence type="ECO:0000313" key="10">
    <source>
        <dbReference type="Proteomes" id="UP000887540"/>
    </source>
</evidence>
<dbReference type="WBParaSite" id="ACRNAN_scaffold18460.g25046.t1">
    <property type="protein sequence ID" value="ACRNAN_scaffold18460.g25046.t1"/>
    <property type="gene ID" value="ACRNAN_scaffold18460.g25046"/>
</dbReference>
<dbReference type="GO" id="GO:0008270">
    <property type="term" value="F:zinc ion binding"/>
    <property type="evidence" value="ECO:0007669"/>
    <property type="project" value="UniProtKB-UniRule"/>
</dbReference>
<evidence type="ECO:0000256" key="8">
    <source>
        <dbReference type="RuleBase" id="RU361183"/>
    </source>
</evidence>
<sequence>MIGGEQDISLDSGCWDVGVASHEFGHALGMYHEQERWDRDNYITVNWNNTKAKGDAYNQETKLTENHYGQEYDHSSIMHYSQYSDCINCSLPTAIAKDPWLQRNIGTGNGRYTFRDIKLINTHYGCSCAQPLNCQHGGYANPAFDCDSCLCPEGFGGTYCDQPEPASDGDTTCGGIIDVPNSWTSFELKVGVQNNVPNSWTSFELKVGVQNNVKYDDYKTCWWHLKAPAGKYIGIEVTSIGDNLDRQCYWGFVTIKVGYYPWDHSGNRLCMASDYADGMNLYSTNYNTVDKTVAVIGVASRYNIFRIQGNFRTYP</sequence>
<evidence type="ECO:0000256" key="5">
    <source>
        <dbReference type="ARBA" id="ARBA00022833"/>
    </source>
</evidence>
<keyword evidence="5 7" id="KW-0862">Zinc</keyword>
<comment type="caution">
    <text evidence="7">Lacks conserved residue(s) required for the propagation of feature annotation.</text>
</comment>
<dbReference type="PRINTS" id="PR00480">
    <property type="entry name" value="ASTACIN"/>
</dbReference>
<dbReference type="InterPro" id="IPR001506">
    <property type="entry name" value="Peptidase_M12A"/>
</dbReference>
<feature type="binding site" evidence="7">
    <location>
        <position position="22"/>
    </location>
    <ligand>
        <name>Zn(2+)</name>
        <dbReference type="ChEBI" id="CHEBI:29105"/>
        <note>catalytic</note>
    </ligand>
</feature>
<protein>
    <recommendedName>
        <fullName evidence="8">Metalloendopeptidase</fullName>
        <ecNumber evidence="8">3.4.24.-</ecNumber>
    </recommendedName>
</protein>
<keyword evidence="10" id="KW-1185">Reference proteome</keyword>
<evidence type="ECO:0000259" key="9">
    <source>
        <dbReference type="PROSITE" id="PS51864"/>
    </source>
</evidence>
<evidence type="ECO:0000256" key="2">
    <source>
        <dbReference type="ARBA" id="ARBA00022670"/>
    </source>
</evidence>
<dbReference type="EC" id="3.4.24.-" evidence="8"/>
<keyword evidence="4 7" id="KW-0378">Hydrolase</keyword>
<reference evidence="11" key="1">
    <citation type="submission" date="2022-11" db="UniProtKB">
        <authorList>
            <consortium name="WormBaseParasite"/>
        </authorList>
    </citation>
    <scope>IDENTIFICATION</scope>
</reference>
<dbReference type="AlphaFoldDB" id="A0A914D682"/>
<proteinExistence type="predicted"/>
<dbReference type="SUPFAM" id="SSF49854">
    <property type="entry name" value="Spermadhesin, CUB domain"/>
    <property type="match status" value="1"/>
</dbReference>
<keyword evidence="6 7" id="KW-0482">Metalloprotease</keyword>
<dbReference type="PROSITE" id="PS51864">
    <property type="entry name" value="ASTACIN"/>
    <property type="match status" value="1"/>
</dbReference>
<keyword evidence="2 7" id="KW-0645">Protease</keyword>
<keyword evidence="3 7" id="KW-0479">Metal-binding</keyword>
<dbReference type="GO" id="GO:0006508">
    <property type="term" value="P:proteolysis"/>
    <property type="evidence" value="ECO:0007669"/>
    <property type="project" value="UniProtKB-KW"/>
</dbReference>
<evidence type="ECO:0000256" key="3">
    <source>
        <dbReference type="ARBA" id="ARBA00022723"/>
    </source>
</evidence>
<dbReference type="SUPFAM" id="SSF55486">
    <property type="entry name" value="Metalloproteases ('zincins'), catalytic domain"/>
    <property type="match status" value="1"/>
</dbReference>